<keyword evidence="1" id="KW-0723">Serine/threonine-protein kinase</keyword>
<evidence type="ECO:0000259" key="2">
    <source>
        <dbReference type="Pfam" id="PF13581"/>
    </source>
</evidence>
<reference evidence="3" key="1">
    <citation type="submission" date="2024-06" db="EMBL/GenBank/DDBJ databases">
        <title>Streptomyces sp. strain HUAS MG91 genome sequences.</title>
        <authorList>
            <person name="Mo P."/>
        </authorList>
    </citation>
    <scope>NUCLEOTIDE SEQUENCE</scope>
    <source>
        <strain evidence="3">HUAS MG91</strain>
    </source>
</reference>
<keyword evidence="1" id="KW-0418">Kinase</keyword>
<dbReference type="RefSeq" id="WP_353946327.1">
    <property type="nucleotide sequence ID" value="NZ_CP159534.1"/>
</dbReference>
<name>A0AAU8J1R2_9ACTN</name>
<dbReference type="InterPro" id="IPR003594">
    <property type="entry name" value="HATPase_dom"/>
</dbReference>
<sequence>MSAFDLPDAGRTTCSQARAETSAAVRPLCAAVPWRLARRLSEDAMLVADELVSNALRHGDGMTRFSACVHDRDLVIRVRDRSAALPGDRPHDPTRPGGFGWLMIQHLSRRVSIDRHDDGKTITAVLAGVRPDEGAPARS</sequence>
<feature type="domain" description="Histidine kinase/HSP90-like ATPase" evidence="2">
    <location>
        <begin position="17"/>
        <end position="125"/>
    </location>
</feature>
<dbReference type="Gene3D" id="3.30.565.10">
    <property type="entry name" value="Histidine kinase-like ATPase, C-terminal domain"/>
    <property type="match status" value="1"/>
</dbReference>
<dbReference type="InterPro" id="IPR036890">
    <property type="entry name" value="HATPase_C_sf"/>
</dbReference>
<keyword evidence="1" id="KW-0808">Transferase</keyword>
<accession>A0AAU8J1R2</accession>
<dbReference type="GO" id="GO:0004674">
    <property type="term" value="F:protein serine/threonine kinase activity"/>
    <property type="evidence" value="ECO:0007669"/>
    <property type="project" value="UniProtKB-KW"/>
</dbReference>
<dbReference type="AlphaFoldDB" id="A0AAU8J1R2"/>
<gene>
    <name evidence="3" type="ORF">ABII15_35170</name>
</gene>
<dbReference type="Pfam" id="PF13581">
    <property type="entry name" value="HATPase_c_2"/>
    <property type="match status" value="1"/>
</dbReference>
<dbReference type="CDD" id="cd16936">
    <property type="entry name" value="HATPase_RsbW-like"/>
    <property type="match status" value="1"/>
</dbReference>
<dbReference type="KEGG" id="stac:ABII15_35170"/>
<dbReference type="GO" id="GO:0005524">
    <property type="term" value="F:ATP binding"/>
    <property type="evidence" value="ECO:0007669"/>
    <property type="project" value="UniProtKB-KW"/>
</dbReference>
<dbReference type="PANTHER" id="PTHR35526">
    <property type="entry name" value="ANTI-SIGMA-F FACTOR RSBW-RELATED"/>
    <property type="match status" value="1"/>
</dbReference>
<proteinExistence type="predicted"/>
<protein>
    <submittedName>
        <fullName evidence="3">ATP-binding protein</fullName>
    </submittedName>
</protein>
<keyword evidence="3" id="KW-0067">ATP-binding</keyword>
<dbReference type="SUPFAM" id="SSF55874">
    <property type="entry name" value="ATPase domain of HSP90 chaperone/DNA topoisomerase II/histidine kinase"/>
    <property type="match status" value="1"/>
</dbReference>
<dbReference type="InterPro" id="IPR050267">
    <property type="entry name" value="Anti-sigma-factor_SerPK"/>
</dbReference>
<dbReference type="PANTHER" id="PTHR35526:SF3">
    <property type="entry name" value="ANTI-SIGMA-F FACTOR RSBW"/>
    <property type="match status" value="1"/>
</dbReference>
<evidence type="ECO:0000313" key="3">
    <source>
        <dbReference type="EMBL" id="XCJ74891.1"/>
    </source>
</evidence>
<organism evidence="3">
    <name type="scientific">Streptomyces tabacisoli</name>
    <dbReference type="NCBI Taxonomy" id="3156398"/>
    <lineage>
        <taxon>Bacteria</taxon>
        <taxon>Bacillati</taxon>
        <taxon>Actinomycetota</taxon>
        <taxon>Actinomycetes</taxon>
        <taxon>Kitasatosporales</taxon>
        <taxon>Streptomycetaceae</taxon>
        <taxon>Streptomyces</taxon>
    </lineage>
</organism>
<evidence type="ECO:0000256" key="1">
    <source>
        <dbReference type="ARBA" id="ARBA00022527"/>
    </source>
</evidence>
<keyword evidence="3" id="KW-0547">Nucleotide-binding</keyword>
<dbReference type="EMBL" id="CP159534">
    <property type="protein sequence ID" value="XCJ74891.1"/>
    <property type="molecule type" value="Genomic_DNA"/>
</dbReference>